<gene>
    <name evidence="2" type="ORF">ENJ10_03375</name>
</gene>
<feature type="transmembrane region" description="Helical" evidence="1">
    <location>
        <begin position="165"/>
        <end position="185"/>
    </location>
</feature>
<dbReference type="Proteomes" id="UP000886005">
    <property type="component" value="Unassembled WGS sequence"/>
</dbReference>
<keyword evidence="1" id="KW-0812">Transmembrane</keyword>
<name>A0A7V1PUC8_CALAY</name>
<proteinExistence type="predicted"/>
<sequence>MLNKVLLFSWLSILLTQGHLSAQSKEYDIFQLRFLYNEVKFDEVIQLGRTLLKNPERLDQKDLEHIHKYLALSFFNTGLTDSSRSHFYTLLSINPAFEPDPIQTSPKILEFFGRIKSSFEKEREKRTVIPYTQYVFVEDIRPAAALRSLLLPGWGQWYKKQPSKAYLFGGAFISATLSVGISYALEKNMRQKYLDEKDPARIAGRYDDYNTMSKTRRIMQYTALALWGASIADALFSSYDPLLQPRVDEQYLGLSLQITF</sequence>
<evidence type="ECO:0008006" key="3">
    <source>
        <dbReference type="Google" id="ProtNLM"/>
    </source>
</evidence>
<organism evidence="2">
    <name type="scientific">Caldithrix abyssi</name>
    <dbReference type="NCBI Taxonomy" id="187145"/>
    <lineage>
        <taxon>Bacteria</taxon>
        <taxon>Pseudomonadati</taxon>
        <taxon>Calditrichota</taxon>
        <taxon>Calditrichia</taxon>
        <taxon>Calditrichales</taxon>
        <taxon>Calditrichaceae</taxon>
        <taxon>Caldithrix</taxon>
    </lineage>
</organism>
<evidence type="ECO:0000313" key="2">
    <source>
        <dbReference type="EMBL" id="HED09706.1"/>
    </source>
</evidence>
<protein>
    <recommendedName>
        <fullName evidence="3">DUF5683 domain-containing protein</fullName>
    </recommendedName>
</protein>
<accession>A0A7V1PUC8</accession>
<evidence type="ECO:0000256" key="1">
    <source>
        <dbReference type="SAM" id="Phobius"/>
    </source>
</evidence>
<reference evidence="2" key="1">
    <citation type="journal article" date="2020" name="mSystems">
        <title>Genome- and Community-Level Interaction Insights into Carbon Utilization and Element Cycling Functions of Hydrothermarchaeota in Hydrothermal Sediment.</title>
        <authorList>
            <person name="Zhou Z."/>
            <person name="Liu Y."/>
            <person name="Xu W."/>
            <person name="Pan J."/>
            <person name="Luo Z.H."/>
            <person name="Li M."/>
        </authorList>
    </citation>
    <scope>NUCLEOTIDE SEQUENCE [LARGE SCALE GENOMIC DNA]</scope>
    <source>
        <strain evidence="2">HyVt-456</strain>
    </source>
</reference>
<dbReference type="EMBL" id="DRLD01000093">
    <property type="protein sequence ID" value="HED09706.1"/>
    <property type="molecule type" value="Genomic_DNA"/>
</dbReference>
<comment type="caution">
    <text evidence="2">The sequence shown here is derived from an EMBL/GenBank/DDBJ whole genome shotgun (WGS) entry which is preliminary data.</text>
</comment>
<keyword evidence="1" id="KW-0472">Membrane</keyword>
<keyword evidence="1" id="KW-1133">Transmembrane helix</keyword>
<dbReference type="AlphaFoldDB" id="A0A7V1PUC8"/>